<feature type="region of interest" description="Disordered" evidence="2">
    <location>
        <begin position="193"/>
        <end position="378"/>
    </location>
</feature>
<organism evidence="3 4">
    <name type="scientific">Aduncisulcus paluster</name>
    <dbReference type="NCBI Taxonomy" id="2918883"/>
    <lineage>
        <taxon>Eukaryota</taxon>
        <taxon>Metamonada</taxon>
        <taxon>Carpediemonas-like organisms</taxon>
        <taxon>Aduncisulcus</taxon>
    </lineage>
</organism>
<evidence type="ECO:0000313" key="4">
    <source>
        <dbReference type="Proteomes" id="UP001057375"/>
    </source>
</evidence>
<feature type="region of interest" description="Disordered" evidence="2">
    <location>
        <begin position="112"/>
        <end position="138"/>
    </location>
</feature>
<evidence type="ECO:0000256" key="1">
    <source>
        <dbReference type="SAM" id="Coils"/>
    </source>
</evidence>
<evidence type="ECO:0000313" key="3">
    <source>
        <dbReference type="EMBL" id="GKT29794.1"/>
    </source>
</evidence>
<accession>A0ABQ5KB79</accession>
<feature type="compositionally biased region" description="Basic residues" evidence="2">
    <location>
        <begin position="330"/>
        <end position="341"/>
    </location>
</feature>
<keyword evidence="4" id="KW-1185">Reference proteome</keyword>
<dbReference type="EMBL" id="BQXS01013855">
    <property type="protein sequence ID" value="GKT29794.1"/>
    <property type="molecule type" value="Genomic_DNA"/>
</dbReference>
<feature type="compositionally biased region" description="Acidic residues" evidence="2">
    <location>
        <begin position="238"/>
        <end position="252"/>
    </location>
</feature>
<comment type="caution">
    <text evidence="3">The sequence shown here is derived from an EMBL/GenBank/DDBJ whole genome shotgun (WGS) entry which is preliminary data.</text>
</comment>
<feature type="region of interest" description="Disordered" evidence="2">
    <location>
        <begin position="1"/>
        <end position="21"/>
    </location>
</feature>
<feature type="compositionally biased region" description="Acidic residues" evidence="2">
    <location>
        <begin position="8"/>
        <end position="21"/>
    </location>
</feature>
<reference evidence="3" key="1">
    <citation type="submission" date="2022-03" db="EMBL/GenBank/DDBJ databases">
        <title>Draft genome sequence of Aduncisulcus paluster, a free-living microaerophilic Fornicata.</title>
        <authorList>
            <person name="Yuyama I."/>
            <person name="Kume K."/>
            <person name="Tamura T."/>
            <person name="Inagaki Y."/>
            <person name="Hashimoto T."/>
        </authorList>
    </citation>
    <scope>NUCLEOTIDE SEQUENCE</scope>
    <source>
        <strain evidence="3">NY0171</strain>
    </source>
</reference>
<sequence length="563" mass="65939">MSKKGESSEYDYDEYDYDESEDEDAKFITPLVDAQVERVIAAIRNNEEKIYDETYSFFDRDGNPLDIKESDIPKEIYDEIMQKRKDNAEKRKKAGKKKLTYNEFLADTLSKGGSKVFEPSESESDHDHDQKPLAQKTKEKNALKAFLDVAFDDEDELELVRKEEEEDNEEDIVLKKKSKQSINPDVYVKFLRHFSGNSSQTPKSSDKSKSSSKPSDDDILEQYFSRQMWRVESGDEKMLEEDDDDEQDNEDGEISRDDKEEEEEDEDKDHQGHARIMQLSEAIAADEEKARRMKEEEQRVHFRHEEEDAGKVMTHARVKSDIRRDDAKEKRKAKRERKKQRKKEEQKEQLRIAQSNLDGKAYVEKQDKQKKKKKEEEAVKEELLQTLKGIGSVDFTHLTIPFRSPSFLKGIYMCVGWNSGPVNLTITFYKDDGTFEHRTYIFEKRPEMFEWHFLPVDLKYIVRCGIVAKKSWGGAMPGIYGLRFIRGKSESAKLITKVKEEEEEEEKSKILNLLSPFLSQEKKAKAGLMRELQEQRDEVARLKKELKKIKMQKNKTKGHNNEL</sequence>
<proteinExistence type="predicted"/>
<feature type="coiled-coil region" evidence="1">
    <location>
        <begin position="518"/>
        <end position="559"/>
    </location>
</feature>
<evidence type="ECO:0000256" key="2">
    <source>
        <dbReference type="SAM" id="MobiDB-lite"/>
    </source>
</evidence>
<keyword evidence="1" id="KW-0175">Coiled coil</keyword>
<gene>
    <name evidence="3" type="ORF">ADUPG1_014203</name>
</gene>
<feature type="compositionally biased region" description="Basic and acidic residues" evidence="2">
    <location>
        <begin position="318"/>
        <end position="329"/>
    </location>
</feature>
<protein>
    <submittedName>
        <fullName evidence="3">Uncharacterized protein</fullName>
    </submittedName>
</protein>
<name>A0ABQ5KB79_9EUKA</name>
<dbReference type="Proteomes" id="UP001057375">
    <property type="component" value="Unassembled WGS sequence"/>
</dbReference>
<feature type="compositionally biased region" description="Basic and acidic residues" evidence="2">
    <location>
        <begin position="123"/>
        <end position="138"/>
    </location>
</feature>
<feature type="compositionally biased region" description="Basic and acidic residues" evidence="2">
    <location>
        <begin position="286"/>
        <end position="310"/>
    </location>
</feature>